<keyword evidence="11" id="KW-1185">Reference proteome</keyword>
<protein>
    <recommendedName>
        <fullName evidence="8">Cell division protein DivIB</fullName>
    </recommendedName>
</protein>
<keyword evidence="6 8" id="KW-0472">Membrane</keyword>
<accession>A0ABS2EMI0</accession>
<evidence type="ECO:0000256" key="2">
    <source>
        <dbReference type="ARBA" id="ARBA00022475"/>
    </source>
</evidence>
<keyword evidence="4 8" id="KW-0812">Transmembrane</keyword>
<keyword evidence="2 8" id="KW-1003">Cell membrane</keyword>
<comment type="caution">
    <text evidence="10">The sequence shown here is derived from an EMBL/GenBank/DDBJ whole genome shotgun (WGS) entry which is preliminary data.</text>
</comment>
<dbReference type="InterPro" id="IPR034746">
    <property type="entry name" value="POTRA"/>
</dbReference>
<keyword evidence="3 8" id="KW-0132">Cell division</keyword>
<evidence type="ECO:0000256" key="4">
    <source>
        <dbReference type="ARBA" id="ARBA00022692"/>
    </source>
</evidence>
<organism evidence="10 11">
    <name type="scientific">Limosilactobacillus alvi</name>
    <dbReference type="NCBI Taxonomy" id="990412"/>
    <lineage>
        <taxon>Bacteria</taxon>
        <taxon>Bacillati</taxon>
        <taxon>Bacillota</taxon>
        <taxon>Bacilli</taxon>
        <taxon>Lactobacillales</taxon>
        <taxon>Lactobacillaceae</taxon>
        <taxon>Limosilactobacillus</taxon>
    </lineage>
</organism>
<proteinExistence type="inferred from homology"/>
<evidence type="ECO:0000313" key="11">
    <source>
        <dbReference type="Proteomes" id="UP000776629"/>
    </source>
</evidence>
<evidence type="ECO:0000256" key="5">
    <source>
        <dbReference type="ARBA" id="ARBA00022989"/>
    </source>
</evidence>
<feature type="domain" description="POTRA" evidence="9">
    <location>
        <begin position="81"/>
        <end position="152"/>
    </location>
</feature>
<keyword evidence="7 8" id="KW-0131">Cell cycle</keyword>
<dbReference type="Proteomes" id="UP000776629">
    <property type="component" value="Unassembled WGS sequence"/>
</dbReference>
<gene>
    <name evidence="8" type="primary">divIB</name>
    <name evidence="10" type="ORF">H5993_02155</name>
</gene>
<feature type="transmembrane region" description="Helical" evidence="8">
    <location>
        <begin position="59"/>
        <end position="77"/>
    </location>
</feature>
<dbReference type="Pfam" id="PF08478">
    <property type="entry name" value="POTRA_1"/>
    <property type="match status" value="1"/>
</dbReference>
<dbReference type="EMBL" id="JACJJQ010000006">
    <property type="protein sequence ID" value="MBM6753571.1"/>
    <property type="molecule type" value="Genomic_DNA"/>
</dbReference>
<comment type="function">
    <text evidence="8">Cell division protein that may be involved in stabilizing or promoting the assembly of the division complex.</text>
</comment>
<evidence type="ECO:0000256" key="1">
    <source>
        <dbReference type="ARBA" id="ARBA00004370"/>
    </source>
</evidence>
<dbReference type="PROSITE" id="PS51779">
    <property type="entry name" value="POTRA"/>
    <property type="match status" value="1"/>
</dbReference>
<dbReference type="PANTHER" id="PTHR37820">
    <property type="entry name" value="CELL DIVISION PROTEIN DIVIB"/>
    <property type="match status" value="1"/>
</dbReference>
<evidence type="ECO:0000256" key="6">
    <source>
        <dbReference type="ARBA" id="ARBA00023136"/>
    </source>
</evidence>
<evidence type="ECO:0000256" key="3">
    <source>
        <dbReference type="ARBA" id="ARBA00022618"/>
    </source>
</evidence>
<comment type="similarity">
    <text evidence="8">Belongs to the FtsQ/DivIB family. DivIB subfamily.</text>
</comment>
<evidence type="ECO:0000256" key="7">
    <source>
        <dbReference type="ARBA" id="ARBA00023306"/>
    </source>
</evidence>
<sequence length="282" mass="32077">MADHYSNNDQHQRYNERLAKLEERSILALNNSAKRRKPLLKKQLPNLKQFRLKRNLQRIISVVLPFSLILLFMLYIISPLARINQVVVSGNHHLTDQEIEQATQVKKGRFIWGSIAMSPARLQKIQTRNAQIKSVKIVLTGMRSVDIRVKEYDVIGLINVGNQPKLLLSNGKVRPVTGHLEQFIAYDGFKNHYGILKLTAKEVGRLKPAIRNGISEVTYSPTTLDTQRLKLVMNDGNTVFVRADTLAEKMSYYPSIVANTNGKRIINLEFGAYSYGYSSKAK</sequence>
<dbReference type="Gene3D" id="3.40.50.10960">
    <property type="match status" value="1"/>
</dbReference>
<dbReference type="PANTHER" id="PTHR37820:SF1">
    <property type="entry name" value="CELL DIVISION PROTEIN FTSQ"/>
    <property type="match status" value="1"/>
</dbReference>
<name>A0ABS2EMI0_9LACO</name>
<dbReference type="HAMAP" id="MF_00912">
    <property type="entry name" value="DivIB"/>
    <property type="match status" value="1"/>
</dbReference>
<evidence type="ECO:0000256" key="8">
    <source>
        <dbReference type="HAMAP-Rule" id="MF_00912"/>
    </source>
</evidence>
<evidence type="ECO:0000313" key="10">
    <source>
        <dbReference type="EMBL" id="MBM6753571.1"/>
    </source>
</evidence>
<dbReference type="RefSeq" id="WP_180870081.1">
    <property type="nucleotide sequence ID" value="NZ_JACJJQ010000006.1"/>
</dbReference>
<dbReference type="InterPro" id="IPR050487">
    <property type="entry name" value="FtsQ_DivIB"/>
</dbReference>
<dbReference type="InterPro" id="IPR013685">
    <property type="entry name" value="POTRA_FtsQ_type"/>
</dbReference>
<comment type="subcellular location">
    <subcellularLocation>
        <location evidence="8">Cell membrane</location>
        <topology evidence="8">Single-pass type II membrane protein</topology>
    </subcellularLocation>
    <subcellularLocation>
        <location evidence="1">Membrane</location>
    </subcellularLocation>
    <text evidence="8">Localizes to the division septum.</text>
</comment>
<evidence type="ECO:0000259" key="9">
    <source>
        <dbReference type="PROSITE" id="PS51779"/>
    </source>
</evidence>
<dbReference type="InterPro" id="IPR026580">
    <property type="entry name" value="DivIB"/>
</dbReference>
<keyword evidence="5 8" id="KW-1133">Transmembrane helix</keyword>
<reference evidence="10 11" key="1">
    <citation type="journal article" date="2021" name="Sci. Rep.">
        <title>The distribution of antibiotic resistance genes in chicken gut microbiota commensals.</title>
        <authorList>
            <person name="Juricova H."/>
            <person name="Matiasovicova J."/>
            <person name="Kubasova T."/>
            <person name="Cejkova D."/>
            <person name="Rychlik I."/>
        </authorList>
    </citation>
    <scope>NUCLEOTIDE SEQUENCE [LARGE SCALE GENOMIC DNA]</scope>
    <source>
        <strain evidence="10 11">An810</strain>
    </source>
</reference>